<dbReference type="Gene3D" id="3.50.50.60">
    <property type="entry name" value="FAD/NAD(P)-binding domain"/>
    <property type="match status" value="1"/>
</dbReference>
<reference evidence="2 3" key="1">
    <citation type="submission" date="2016-10" db="EMBL/GenBank/DDBJ databases">
        <authorList>
            <person name="de Groot N.N."/>
        </authorList>
    </citation>
    <scope>NUCLEOTIDE SEQUENCE [LARGE SCALE GENOMIC DNA]</scope>
    <source>
        <strain evidence="2 3">DSM 6793</strain>
    </source>
</reference>
<dbReference type="InterPro" id="IPR050407">
    <property type="entry name" value="Geranylgeranyl_reductase"/>
</dbReference>
<feature type="domain" description="FAD-binding" evidence="1">
    <location>
        <begin position="11"/>
        <end position="324"/>
    </location>
</feature>
<dbReference type="InterPro" id="IPR036188">
    <property type="entry name" value="FAD/NAD-bd_sf"/>
</dbReference>
<dbReference type="GO" id="GO:0071949">
    <property type="term" value="F:FAD binding"/>
    <property type="evidence" value="ECO:0007669"/>
    <property type="project" value="InterPro"/>
</dbReference>
<protein>
    <submittedName>
        <fullName evidence="2">Geranylgeranyl reductase family</fullName>
    </submittedName>
</protein>
<dbReference type="PRINTS" id="PR00420">
    <property type="entry name" value="RNGMNOXGNASE"/>
</dbReference>
<proteinExistence type="predicted"/>
<dbReference type="InterPro" id="IPR011777">
    <property type="entry name" value="Geranylgeranyl_Rdtase_fam"/>
</dbReference>
<organism evidence="2 3">
    <name type="scientific">Flexibacter flexilis DSM 6793</name>
    <dbReference type="NCBI Taxonomy" id="927664"/>
    <lineage>
        <taxon>Bacteria</taxon>
        <taxon>Pseudomonadati</taxon>
        <taxon>Bacteroidota</taxon>
        <taxon>Cytophagia</taxon>
        <taxon>Cytophagales</taxon>
        <taxon>Flexibacteraceae</taxon>
        <taxon>Flexibacter</taxon>
    </lineage>
</organism>
<sequence>MSQKNTLPSFTPILIVGAGPAGATASLTLSHLGMEHLIIDKATFPRDKICGDGLDLKIPRIFKHLNRPEWTEELLNTPDIFLPAWGVRMVAPNGRATDNIYTPPADTKAYPPFVTAKRQDFDNFLVNKIASPYADLRTDASLEALRRTPQGWEADILYQNQLQTVACQLLMAADGDHSTILRHLQQRKIDRVHYASSVRVYYKNVAGLHPQNLIEFHFRKELPMGYFWIFPLPNGCANVGLGIQSRIAAERDVNLRAVLDKLLYHTPDISPRFEQAQALEPVKGWGIPLASRRRNCVGDNYMLLGDAASLVNPLNGEGIGTAMLSGYIAAHYAQKAIQRNNFTAQTLAGYEQDMSLRLQDEVKAYNMALRFDHKRWYFPTLNTLFALNIPNRWMKKSMHQWHNTAFEQEIKLRFLNQ</sequence>
<dbReference type="RefSeq" id="WP_091506406.1">
    <property type="nucleotide sequence ID" value="NZ_FOLE01000001.1"/>
</dbReference>
<evidence type="ECO:0000259" key="1">
    <source>
        <dbReference type="Pfam" id="PF01494"/>
    </source>
</evidence>
<dbReference type="EMBL" id="FOLE01000001">
    <property type="protein sequence ID" value="SFB77118.1"/>
    <property type="molecule type" value="Genomic_DNA"/>
</dbReference>
<evidence type="ECO:0000313" key="2">
    <source>
        <dbReference type="EMBL" id="SFB77118.1"/>
    </source>
</evidence>
<dbReference type="AlphaFoldDB" id="A0A1I1DVT0"/>
<dbReference type="GO" id="GO:0016628">
    <property type="term" value="F:oxidoreductase activity, acting on the CH-CH group of donors, NAD or NADP as acceptor"/>
    <property type="evidence" value="ECO:0007669"/>
    <property type="project" value="InterPro"/>
</dbReference>
<dbReference type="Pfam" id="PF01494">
    <property type="entry name" value="FAD_binding_3"/>
    <property type="match status" value="1"/>
</dbReference>
<dbReference type="PANTHER" id="PTHR42685">
    <property type="entry name" value="GERANYLGERANYL DIPHOSPHATE REDUCTASE"/>
    <property type="match status" value="1"/>
</dbReference>
<dbReference type="SUPFAM" id="SSF51905">
    <property type="entry name" value="FAD/NAD(P)-binding domain"/>
    <property type="match status" value="1"/>
</dbReference>
<dbReference type="Proteomes" id="UP000199514">
    <property type="component" value="Unassembled WGS sequence"/>
</dbReference>
<name>A0A1I1DVT0_9BACT</name>
<dbReference type="OrthoDB" id="9806565at2"/>
<evidence type="ECO:0000313" key="3">
    <source>
        <dbReference type="Proteomes" id="UP000199514"/>
    </source>
</evidence>
<keyword evidence="3" id="KW-1185">Reference proteome</keyword>
<dbReference type="InterPro" id="IPR002938">
    <property type="entry name" value="FAD-bd"/>
</dbReference>
<dbReference type="NCBIfam" id="TIGR02032">
    <property type="entry name" value="GG-red-SF"/>
    <property type="match status" value="1"/>
</dbReference>
<dbReference type="PANTHER" id="PTHR42685:SF22">
    <property type="entry name" value="CONDITIONED MEDIUM FACTOR RECEPTOR 1"/>
    <property type="match status" value="1"/>
</dbReference>
<gene>
    <name evidence="2" type="ORF">SAMN05421780_101400</name>
</gene>
<dbReference type="STRING" id="927664.SAMN05421780_101400"/>
<accession>A0A1I1DVT0</accession>